<dbReference type="PANTHER" id="PTHR43734">
    <property type="entry name" value="PHYTOENE DESATURASE"/>
    <property type="match status" value="1"/>
</dbReference>
<protein>
    <submittedName>
        <fullName evidence="6">Phytoene dehydrogenase</fullName>
        <ecNumber evidence="7">1.3.8.2</ecNumber>
    </submittedName>
</protein>
<evidence type="ECO:0000313" key="6">
    <source>
        <dbReference type="EMBL" id="AIJ33166.1"/>
    </source>
</evidence>
<dbReference type="RefSeq" id="WP_038589410.1">
    <property type="nucleotide sequence ID" value="NZ_CP009211.1"/>
</dbReference>
<gene>
    <name evidence="7" type="primary">crtN</name>
    <name evidence="6" type="ORF">CIMIT_03930</name>
    <name evidence="7" type="ORF">SAMEA4535761_00852</name>
</gene>
<proteinExistence type="inferred from homology"/>
<dbReference type="PRINTS" id="PR00419">
    <property type="entry name" value="ADXRDTASE"/>
</dbReference>
<reference evidence="7 9" key="2">
    <citation type="submission" date="2017-06" db="EMBL/GenBank/DDBJ databases">
        <authorList>
            <consortium name="Pathogen Informatics"/>
        </authorList>
    </citation>
    <scope>NUCLEOTIDE SEQUENCE [LARGE SCALE GENOMIC DNA]</scope>
    <source>
        <strain evidence="7 9">NCTC13015</strain>
    </source>
</reference>
<name>A0A076NLS7_9CORY</name>
<dbReference type="InterPro" id="IPR002937">
    <property type="entry name" value="Amino_oxidase"/>
</dbReference>
<reference evidence="6 8" key="1">
    <citation type="submission" date="2014-08" db="EMBL/GenBank/DDBJ databases">
        <title>Complete genome sequence of Corynebacterium imitans DSM 44264, isolated from a five-month-old boy with suspected pharyngeal diphtheria.</title>
        <authorList>
            <person name="Mollmann S."/>
            <person name="Albersmeier A."/>
            <person name="Ruckert C."/>
            <person name="Tauch A."/>
        </authorList>
    </citation>
    <scope>NUCLEOTIDE SEQUENCE [LARGE SCALE GENOMIC DNA]</scope>
    <source>
        <strain evidence="6 8">DSM 44264</strain>
    </source>
</reference>
<comment type="pathway">
    <text evidence="1 4">Carotenoid biosynthesis.</text>
</comment>
<organism evidence="6 8">
    <name type="scientific">Corynebacterium imitans</name>
    <dbReference type="NCBI Taxonomy" id="156978"/>
    <lineage>
        <taxon>Bacteria</taxon>
        <taxon>Bacillati</taxon>
        <taxon>Actinomycetota</taxon>
        <taxon>Actinomycetes</taxon>
        <taxon>Mycobacteriales</taxon>
        <taxon>Corynebacteriaceae</taxon>
        <taxon>Corynebacterium</taxon>
    </lineage>
</organism>
<feature type="domain" description="Amine oxidase" evidence="5">
    <location>
        <begin position="16"/>
        <end position="500"/>
    </location>
</feature>
<dbReference type="EMBL" id="CP009211">
    <property type="protein sequence ID" value="AIJ33166.1"/>
    <property type="molecule type" value="Genomic_DNA"/>
</dbReference>
<evidence type="ECO:0000256" key="2">
    <source>
        <dbReference type="ARBA" id="ARBA00022746"/>
    </source>
</evidence>
<accession>A0A076NLS7</accession>
<evidence type="ECO:0000313" key="8">
    <source>
        <dbReference type="Proteomes" id="UP000028780"/>
    </source>
</evidence>
<dbReference type="OrthoDB" id="9774675at2"/>
<dbReference type="Gene3D" id="3.50.50.60">
    <property type="entry name" value="FAD/NAD(P)-binding domain"/>
    <property type="match status" value="2"/>
</dbReference>
<dbReference type="PANTHER" id="PTHR43734:SF1">
    <property type="entry name" value="PHYTOENE DESATURASE"/>
    <property type="match status" value="1"/>
</dbReference>
<dbReference type="KEGG" id="cii:CIMIT_03930"/>
<dbReference type="SUPFAM" id="SSF51905">
    <property type="entry name" value="FAD/NAD(P)-binding domain"/>
    <property type="match status" value="1"/>
</dbReference>
<dbReference type="InterPro" id="IPR036188">
    <property type="entry name" value="FAD/NAD-bd_sf"/>
</dbReference>
<dbReference type="InterPro" id="IPR014105">
    <property type="entry name" value="Carotenoid/retinoid_OxRdtase"/>
</dbReference>
<keyword evidence="3 4" id="KW-0560">Oxidoreductase</keyword>
<dbReference type="EC" id="1.3.8.2" evidence="7"/>
<sequence>MSTTSPQRAAVIGAGFAGLATAALLAREGYDVTVIEKLETVGGRAGEETYEGFHFDMGPSWYLMPDAFDHFFALFGYRTEELLDLVPLDPAYRLFPEGQNPIDVPKDPAQTVQLFESIEPGSGNELTEYLDSAQRTYDLALRHFLYTTFSSPKAFLTPEVRAGYGDLARFLTTPLDRFVARRFRDTRLRQMLTYPAVFLSSHPSKTPALYHLMSHTDLTQGVRYPLGGFAAVVDAVYQLAREQGVRFRLGTEVSAITYSGSRATGVRVGSEQLLFDVVVSAADLHHTETHLLPPQKRTYDEPYFGKRDPGVSAVLVLCGVRGKLPQLDHHNLLFSRNWDTDFDAVFAGPIAERPLGASQSIYVSKPSATDPSTAPEGDENLFVLVPAPASEALGTGDAYGTEASISVQRIAEAALDQLAEWCDIPDLRERIVVQKTVGPADFAARYHAWSGGAIGPAHTLRQSAFLRGRNASRKLENLYYAGATTVPGVGVPMCLISAENVLKRLRGDTSSGPLRTDF</sequence>
<evidence type="ECO:0000259" key="5">
    <source>
        <dbReference type="Pfam" id="PF01593"/>
    </source>
</evidence>
<keyword evidence="2 4" id="KW-0125">Carotenoid biosynthesis</keyword>
<evidence type="ECO:0000256" key="4">
    <source>
        <dbReference type="RuleBase" id="RU362075"/>
    </source>
</evidence>
<evidence type="ECO:0000313" key="9">
    <source>
        <dbReference type="Proteomes" id="UP000215374"/>
    </source>
</evidence>
<dbReference type="GO" id="GO:0016117">
    <property type="term" value="P:carotenoid biosynthetic process"/>
    <property type="evidence" value="ECO:0007669"/>
    <property type="project" value="UniProtKB-KW"/>
</dbReference>
<dbReference type="STRING" id="156978.CIMIT_03930"/>
<comment type="similarity">
    <text evidence="4">Belongs to the carotenoid/retinoid oxidoreductase family.</text>
</comment>
<dbReference type="Proteomes" id="UP000028780">
    <property type="component" value="Chromosome"/>
</dbReference>
<dbReference type="GO" id="GO:0102223">
    <property type="term" value="F:4,4'-diapophytoene desaturase (4,4'-diaponeurosporene-forming)"/>
    <property type="evidence" value="ECO:0007669"/>
    <property type="project" value="UniProtKB-EC"/>
</dbReference>
<dbReference type="Pfam" id="PF01593">
    <property type="entry name" value="Amino_oxidase"/>
    <property type="match status" value="1"/>
</dbReference>
<dbReference type="NCBIfam" id="TIGR02734">
    <property type="entry name" value="crtI_fam"/>
    <property type="match status" value="1"/>
</dbReference>
<evidence type="ECO:0000256" key="3">
    <source>
        <dbReference type="ARBA" id="ARBA00023002"/>
    </source>
</evidence>
<evidence type="ECO:0000256" key="1">
    <source>
        <dbReference type="ARBA" id="ARBA00004829"/>
    </source>
</evidence>
<dbReference type="eggNOG" id="COG1233">
    <property type="taxonomic scope" value="Bacteria"/>
</dbReference>
<dbReference type="EMBL" id="LT906467">
    <property type="protein sequence ID" value="SNV64195.1"/>
    <property type="molecule type" value="Genomic_DNA"/>
</dbReference>
<dbReference type="Proteomes" id="UP000215374">
    <property type="component" value="Chromosome 1"/>
</dbReference>
<keyword evidence="8" id="KW-1185">Reference proteome</keyword>
<dbReference type="AlphaFoldDB" id="A0A076NLS7"/>
<evidence type="ECO:0000313" key="7">
    <source>
        <dbReference type="EMBL" id="SNV64195.1"/>
    </source>
</evidence>
<dbReference type="HOGENOM" id="CLU_019722_2_1_11"/>